<name>A0ABY7G4L7_MYAAR</name>
<dbReference type="CDD" id="cd18592">
    <property type="entry name" value="ABC_6TM_MRP5_8_9_D1"/>
    <property type="match status" value="1"/>
</dbReference>
<dbReference type="PROSITE" id="PS50893">
    <property type="entry name" value="ABC_TRANSPORTER_2"/>
    <property type="match status" value="2"/>
</dbReference>
<organism evidence="12 13">
    <name type="scientific">Mya arenaria</name>
    <name type="common">Soft-shell clam</name>
    <dbReference type="NCBI Taxonomy" id="6604"/>
    <lineage>
        <taxon>Eukaryota</taxon>
        <taxon>Metazoa</taxon>
        <taxon>Spiralia</taxon>
        <taxon>Lophotrochozoa</taxon>
        <taxon>Mollusca</taxon>
        <taxon>Bivalvia</taxon>
        <taxon>Autobranchia</taxon>
        <taxon>Heteroconchia</taxon>
        <taxon>Euheterodonta</taxon>
        <taxon>Imparidentia</taxon>
        <taxon>Neoheterodontei</taxon>
        <taxon>Myida</taxon>
        <taxon>Myoidea</taxon>
        <taxon>Myidae</taxon>
        <taxon>Mya</taxon>
    </lineage>
</organism>
<feature type="compositionally biased region" description="Polar residues" evidence="8">
    <location>
        <begin position="41"/>
        <end position="53"/>
    </location>
</feature>
<gene>
    <name evidence="12" type="ORF">MAR_013953</name>
</gene>
<reference evidence="12" key="1">
    <citation type="submission" date="2022-11" db="EMBL/GenBank/DDBJ databases">
        <title>Centuries of genome instability and evolution in soft-shell clam transmissible cancer (bioRxiv).</title>
        <authorList>
            <person name="Hart S.F.M."/>
            <person name="Yonemitsu M.A."/>
            <person name="Giersch R.M."/>
            <person name="Beal B.F."/>
            <person name="Arriagada G."/>
            <person name="Davis B.W."/>
            <person name="Ostrander E.A."/>
            <person name="Goff S.P."/>
            <person name="Metzger M.J."/>
        </authorList>
    </citation>
    <scope>NUCLEOTIDE SEQUENCE</scope>
    <source>
        <strain evidence="12">MELC-2E11</strain>
        <tissue evidence="12">Siphon/mantle</tissue>
    </source>
</reference>
<evidence type="ECO:0000259" key="10">
    <source>
        <dbReference type="PROSITE" id="PS50893"/>
    </source>
</evidence>
<evidence type="ECO:0000256" key="5">
    <source>
        <dbReference type="ARBA" id="ARBA00022840"/>
    </source>
</evidence>
<dbReference type="SMART" id="SM00382">
    <property type="entry name" value="AAA"/>
    <property type="match status" value="1"/>
</dbReference>
<keyword evidence="4" id="KW-0547">Nucleotide-binding</keyword>
<feature type="transmembrane region" description="Helical" evidence="9">
    <location>
        <begin position="800"/>
        <end position="824"/>
    </location>
</feature>
<evidence type="ECO:0000256" key="8">
    <source>
        <dbReference type="SAM" id="MobiDB-lite"/>
    </source>
</evidence>
<keyword evidence="3 9" id="KW-0812">Transmembrane</keyword>
<dbReference type="InterPro" id="IPR017871">
    <property type="entry name" value="ABC_transporter-like_CS"/>
</dbReference>
<dbReference type="EMBL" id="CP111026">
    <property type="protein sequence ID" value="WAR28249.1"/>
    <property type="molecule type" value="Genomic_DNA"/>
</dbReference>
<dbReference type="InterPro" id="IPR036640">
    <property type="entry name" value="ABC1_TM_sf"/>
</dbReference>
<dbReference type="PROSITE" id="PS00211">
    <property type="entry name" value="ABC_TRANSPORTER_1"/>
    <property type="match status" value="2"/>
</dbReference>
<dbReference type="InterPro" id="IPR011527">
    <property type="entry name" value="ABC1_TM_dom"/>
</dbReference>
<comment type="subcellular location">
    <subcellularLocation>
        <location evidence="1">Membrane</location>
    </subcellularLocation>
</comment>
<protein>
    <submittedName>
        <fullName evidence="12">MRP5-like protein</fullName>
    </submittedName>
</protein>
<dbReference type="Pfam" id="PF00005">
    <property type="entry name" value="ABC_tran"/>
    <property type="match status" value="2"/>
</dbReference>
<dbReference type="Proteomes" id="UP001164746">
    <property type="component" value="Chromosome 15"/>
</dbReference>
<feature type="transmembrane region" description="Helical" evidence="9">
    <location>
        <begin position="492"/>
        <end position="520"/>
    </location>
</feature>
<feature type="compositionally biased region" description="Basic and acidic residues" evidence="8">
    <location>
        <begin position="58"/>
        <end position="79"/>
    </location>
</feature>
<proteinExistence type="predicted"/>
<evidence type="ECO:0000256" key="6">
    <source>
        <dbReference type="ARBA" id="ARBA00022989"/>
    </source>
</evidence>
<dbReference type="Pfam" id="PF00664">
    <property type="entry name" value="ABC_membrane"/>
    <property type="match status" value="2"/>
</dbReference>
<feature type="transmembrane region" description="Helical" evidence="9">
    <location>
        <begin position="380"/>
        <end position="398"/>
    </location>
</feature>
<keyword evidence="7 9" id="KW-0472">Membrane</keyword>
<keyword evidence="2" id="KW-0813">Transport</keyword>
<evidence type="ECO:0000313" key="12">
    <source>
        <dbReference type="EMBL" id="WAR28249.1"/>
    </source>
</evidence>
<feature type="domain" description="ABC transporter" evidence="10">
    <location>
        <begin position="995"/>
        <end position="1202"/>
    </location>
</feature>
<dbReference type="InterPro" id="IPR003439">
    <property type="entry name" value="ABC_transporter-like_ATP-bd"/>
</dbReference>
<dbReference type="InterPro" id="IPR003593">
    <property type="entry name" value="AAA+_ATPase"/>
</dbReference>
<feature type="domain" description="ABC transmembrane type-1" evidence="11">
    <location>
        <begin position="772"/>
        <end position="856"/>
    </location>
</feature>
<evidence type="ECO:0000256" key="7">
    <source>
        <dbReference type="ARBA" id="ARBA00023136"/>
    </source>
</evidence>
<evidence type="ECO:0000256" key="4">
    <source>
        <dbReference type="ARBA" id="ARBA00022741"/>
    </source>
</evidence>
<dbReference type="InterPro" id="IPR027417">
    <property type="entry name" value="P-loop_NTPase"/>
</dbReference>
<sequence length="1205" mass="134006">MAAGHPSSGDTNTLLENSGEADELNKELVDTKKNGPELNAENEQAESGETSPQEDGIGDTKDESLAEKDDANELERTVEQDPIESDNEKDEKYGSLELLTENIDEEEKVNDRAALFGGEEDDNASMTMEANVADRAEDLTRSLLGLDEVGEMAPSLRGKRGLIRYNEALKGARPLRSRTEIPMTQAGFLSQMTFGWQTSMMWNIYRKGIEHIQDLTIGFREKSEPNRDRLDKLWREELTVKGPTKASFVRTVMRFMRTRLIVATVTLLICVAFQFSTPAFVLHRLLAYLNTGHVDTGVGIGLVVALGVTEMGRSATMGLLYKKVLKLRSLEDKTVGELVNLLGNDAQRIFEAVAIGPLMIPGPIVLCAGLIYMVLLIGPWALIAMGTFLAFYPVMYFISKLTNHYRRKCIVITDKRVRMMNELLSCIKLIKMYAWEKSFAKTIAGIRSDERSILEKGAYVQSISTATAPLVPIMASIFTFLAYVLTGNDLTPVVAFTIIAVLNSMRFSLAVLPFSVKALADAMVSFKRYKASFTWEKTSNVNNQPNGHTGKESLTKEEEVTLKSAENGPGITNHTNTPTLQDITFNLEKIGERGINLSGGQKQRISLARAVYSNKDVCLLDDPLSAVDIHVGSHIFSECIMKQLKGKTVLFVTHQLQYLSKCDRVLFMRDGMITDAGTHKELMSGDTEYAALIKGLIRQRTHSSGSQGSPGSARRSKGRPDPLRQFSVMSNRTVSVDEPKDQKGGKLIVAEEKQEGRVGWSVYRSYMKAAGGYILSAFNTTITDGNLTYISKSISDHPNLHFYTTVYGASVGVMIVTTAFRAFLFMKVTLRASSNMHNNIFKKVLASPMKFFDTTPNFFMILFSLCIIAYVSQWFLIAFLPLFICFLVLNKIFTSGVRDLMRMNLITNTCVVALTGLCIVLTYESINPAMAGLAMSFAIQMTGLFQFTIRQAIESEAKFVAVQRLTQYSENVESEGPEIIKDHRPQADWPKNGEIRFDRYKMRYRDNLPLALKGLKFTIRAKDKVGIVGRSGSGKSSLGIGLFRLVEPMSGTIFIDDVDITTIGLSDLRSRLAIIPQDPVLFVGTIQSLELQLDHQVVENGENFSVGERQLMCMARALLRNSKILMLDEATAAIDTETDALVQQTIKEAFVDCTMLIIAHRLNTVVEYGRPKDLMASSSSKFKAMLDAAEKQNEQHRGSMENMNH</sequence>
<evidence type="ECO:0000256" key="1">
    <source>
        <dbReference type="ARBA" id="ARBA00004370"/>
    </source>
</evidence>
<dbReference type="CDD" id="cd03244">
    <property type="entry name" value="ABCC_MRP_domain2"/>
    <property type="match status" value="1"/>
</dbReference>
<feature type="transmembrane region" description="Helical" evidence="9">
    <location>
        <begin position="901"/>
        <end position="923"/>
    </location>
</feature>
<dbReference type="PANTHER" id="PTHR24223">
    <property type="entry name" value="ATP-BINDING CASSETTE SUB-FAMILY C"/>
    <property type="match status" value="1"/>
</dbReference>
<evidence type="ECO:0000259" key="11">
    <source>
        <dbReference type="PROSITE" id="PS50929"/>
    </source>
</evidence>
<feature type="transmembrane region" description="Helical" evidence="9">
    <location>
        <begin position="260"/>
        <end position="286"/>
    </location>
</feature>
<feature type="region of interest" description="Disordered" evidence="8">
    <location>
        <begin position="699"/>
        <end position="730"/>
    </location>
</feature>
<dbReference type="Gene3D" id="3.40.50.300">
    <property type="entry name" value="P-loop containing nucleotide triphosphate hydrolases"/>
    <property type="match status" value="3"/>
</dbReference>
<evidence type="ECO:0000256" key="2">
    <source>
        <dbReference type="ARBA" id="ARBA00022448"/>
    </source>
</evidence>
<dbReference type="PROSITE" id="PS50929">
    <property type="entry name" value="ABC_TM1F"/>
    <property type="match status" value="2"/>
</dbReference>
<dbReference type="InterPro" id="IPR050173">
    <property type="entry name" value="ABC_transporter_C-like"/>
</dbReference>
<dbReference type="Gene3D" id="1.20.1560.10">
    <property type="entry name" value="ABC transporter type 1, transmembrane domain"/>
    <property type="match status" value="2"/>
</dbReference>
<dbReference type="PANTHER" id="PTHR24223:SF447">
    <property type="entry name" value="MULTIDRUG RESISTANCE-ASSOCIATED PROTEIN 5"/>
    <property type="match status" value="1"/>
</dbReference>
<feature type="transmembrane region" description="Helical" evidence="9">
    <location>
        <begin position="466"/>
        <end position="486"/>
    </location>
</feature>
<accession>A0ABY7G4L7</accession>
<evidence type="ECO:0000256" key="3">
    <source>
        <dbReference type="ARBA" id="ARBA00022692"/>
    </source>
</evidence>
<feature type="region of interest" description="Disordered" evidence="8">
    <location>
        <begin position="1"/>
        <end position="94"/>
    </location>
</feature>
<feature type="transmembrane region" description="Helical" evidence="9">
    <location>
        <begin position="352"/>
        <end position="374"/>
    </location>
</feature>
<feature type="domain" description="ABC transmembrane type-1" evidence="11">
    <location>
        <begin position="320"/>
        <end position="521"/>
    </location>
</feature>
<dbReference type="SUPFAM" id="SSF52540">
    <property type="entry name" value="P-loop containing nucleoside triphosphate hydrolases"/>
    <property type="match status" value="2"/>
</dbReference>
<evidence type="ECO:0000313" key="13">
    <source>
        <dbReference type="Proteomes" id="UP001164746"/>
    </source>
</evidence>
<dbReference type="SUPFAM" id="SSF90123">
    <property type="entry name" value="ABC transporter transmembrane region"/>
    <property type="match status" value="2"/>
</dbReference>
<evidence type="ECO:0000256" key="9">
    <source>
        <dbReference type="SAM" id="Phobius"/>
    </source>
</evidence>
<keyword evidence="5" id="KW-0067">ATP-binding</keyword>
<keyword evidence="6 9" id="KW-1133">Transmembrane helix</keyword>
<feature type="compositionally biased region" description="Basic and acidic residues" evidence="8">
    <location>
        <begin position="23"/>
        <end position="35"/>
    </location>
</feature>
<feature type="domain" description="ABC transporter" evidence="10">
    <location>
        <begin position="458"/>
        <end position="695"/>
    </location>
</feature>
<feature type="transmembrane region" description="Helical" evidence="9">
    <location>
        <begin position="858"/>
        <end position="889"/>
    </location>
</feature>
<keyword evidence="13" id="KW-1185">Reference proteome</keyword>